<organism evidence="2 3">
    <name type="scientific">Pelosinus propionicus DSM 13327</name>
    <dbReference type="NCBI Taxonomy" id="1123291"/>
    <lineage>
        <taxon>Bacteria</taxon>
        <taxon>Bacillati</taxon>
        <taxon>Bacillota</taxon>
        <taxon>Negativicutes</taxon>
        <taxon>Selenomonadales</taxon>
        <taxon>Sporomusaceae</taxon>
        <taxon>Pelosinus</taxon>
    </lineage>
</organism>
<evidence type="ECO:0000313" key="2">
    <source>
        <dbReference type="EMBL" id="SFM12942.1"/>
    </source>
</evidence>
<dbReference type="Pfam" id="PF02515">
    <property type="entry name" value="CoA_transf_3"/>
    <property type="match status" value="1"/>
</dbReference>
<dbReference type="PANTHER" id="PTHR48207:SF3">
    <property type="entry name" value="SUCCINATE--HYDROXYMETHYLGLUTARATE COA-TRANSFERASE"/>
    <property type="match status" value="1"/>
</dbReference>
<dbReference type="RefSeq" id="WP_217645116.1">
    <property type="nucleotide sequence ID" value="NZ_FOTS01000044.1"/>
</dbReference>
<evidence type="ECO:0000256" key="1">
    <source>
        <dbReference type="ARBA" id="ARBA00022679"/>
    </source>
</evidence>
<accession>A0A1I4NBK2</accession>
<dbReference type="GO" id="GO:0008410">
    <property type="term" value="F:CoA-transferase activity"/>
    <property type="evidence" value="ECO:0007669"/>
    <property type="project" value="TreeGrafter"/>
</dbReference>
<dbReference type="EMBL" id="FOTS01000044">
    <property type="protein sequence ID" value="SFM12942.1"/>
    <property type="molecule type" value="Genomic_DNA"/>
</dbReference>
<protein>
    <submittedName>
        <fullName evidence="2">Formyl-CoA transferase</fullName>
    </submittedName>
</protein>
<dbReference type="InterPro" id="IPR003673">
    <property type="entry name" value="CoA-Trfase_fam_III"/>
</dbReference>
<dbReference type="PANTHER" id="PTHR48207">
    <property type="entry name" value="SUCCINATE--HYDROXYMETHYLGLUTARATE COA-TRANSFERASE"/>
    <property type="match status" value="1"/>
</dbReference>
<dbReference type="Proteomes" id="UP000199520">
    <property type="component" value="Unassembled WGS sequence"/>
</dbReference>
<dbReference type="AlphaFoldDB" id="A0A1I4NBK2"/>
<evidence type="ECO:0000313" key="3">
    <source>
        <dbReference type="Proteomes" id="UP000199520"/>
    </source>
</evidence>
<sequence>MLFSLGENRFHQMKGVKIMSLLSGIRVLDVSTVIAAPFAAGLMADFGADVIKVEMPEGGDPFRRLGPYHNNEAMRWASMGRNKRCVTLDLRKEKGKELFLSLVAKSDVVIENFRTGTMDKWGLGYETLKKVNPQIIVCHVTGYGQTGPNAKMAGFGTPATAFSGMTYITGHKDRPPVSPSFSLTDYVSGLYAAMSTMMALYSRDVLNGEPQQIDVSLYESIFRMMEIPIADYHKNGIIRERSPKLSGTSSPGGTYETRDHKWVVLVCSTDRTYEYLTKAMNRPDLLTNSLYATMKDRLANDVSLNQIICDWIGMLNYKELKDIVDAAGVPVNLIYSIEDICNDPHYKARNNIVEMDHPTLGTIKMPGVVPVFSATPGEIKWVGPELGAHNTEIYQGLLGLSEQDLQELTSEGVI</sequence>
<proteinExistence type="predicted"/>
<dbReference type="InterPro" id="IPR050483">
    <property type="entry name" value="CoA-transferase_III_domain"/>
</dbReference>
<dbReference type="InterPro" id="IPR023606">
    <property type="entry name" value="CoA-Trfase_III_dom_1_sf"/>
</dbReference>
<name>A0A1I4NBK2_9FIRM</name>
<gene>
    <name evidence="2" type="ORF">SAMN04490355_10443</name>
</gene>
<reference evidence="3" key="1">
    <citation type="submission" date="2016-10" db="EMBL/GenBank/DDBJ databases">
        <authorList>
            <person name="Varghese N."/>
            <person name="Submissions S."/>
        </authorList>
    </citation>
    <scope>NUCLEOTIDE SEQUENCE [LARGE SCALE GENOMIC DNA]</scope>
    <source>
        <strain evidence="3">DSM 13327</strain>
    </source>
</reference>
<dbReference type="InterPro" id="IPR044855">
    <property type="entry name" value="CoA-Trfase_III_dom3_sf"/>
</dbReference>
<dbReference type="STRING" id="1123291.SAMN04490355_10443"/>
<keyword evidence="3" id="KW-1185">Reference proteome</keyword>
<keyword evidence="1 2" id="KW-0808">Transferase</keyword>
<dbReference type="Gene3D" id="3.40.50.10540">
    <property type="entry name" value="Crotonobetainyl-coa:carnitine coa-transferase, domain 1"/>
    <property type="match status" value="1"/>
</dbReference>
<dbReference type="SUPFAM" id="SSF89796">
    <property type="entry name" value="CoA-transferase family III (CaiB/BaiF)"/>
    <property type="match status" value="1"/>
</dbReference>
<dbReference type="Gene3D" id="3.30.1540.10">
    <property type="entry name" value="formyl-coa transferase, domain 3"/>
    <property type="match status" value="1"/>
</dbReference>